<reference evidence="2" key="1">
    <citation type="journal article" date="2012" name="BMC Genomics">
        <title>Genome sequence of the necrotrophic fungus Penicillium digitatum, the main postharvest pathogen of citrus.</title>
        <authorList>
            <person name="Marcet-Houben M."/>
            <person name="Ballester A.-R."/>
            <person name="de la Fuente B."/>
            <person name="Harries E."/>
            <person name="Marcos J.F."/>
            <person name="Gonzalez-Candelas L."/>
            <person name="Gabaldon T."/>
        </authorList>
    </citation>
    <scope>NUCLEOTIDE SEQUENCE [LARGE SCALE GENOMIC DNA]</scope>
    <source>
        <strain evidence="2">Pd1 / CECT 20795</strain>
    </source>
</reference>
<dbReference type="HOGENOM" id="CLU_3051058_0_0_1"/>
<dbReference type="Proteomes" id="UP000009886">
    <property type="component" value="Unassembled WGS sequence"/>
</dbReference>
<name>K9FUD8_PEND1</name>
<evidence type="ECO:0000313" key="1">
    <source>
        <dbReference type="EMBL" id="EKV06323.1"/>
    </source>
</evidence>
<protein>
    <submittedName>
        <fullName evidence="1">Uncharacterized protein</fullName>
    </submittedName>
</protein>
<organism evidence="1 2">
    <name type="scientific">Penicillium digitatum (strain Pd1 / CECT 20795)</name>
    <name type="common">Green mold</name>
    <dbReference type="NCBI Taxonomy" id="1170230"/>
    <lineage>
        <taxon>Eukaryota</taxon>
        <taxon>Fungi</taxon>
        <taxon>Dikarya</taxon>
        <taxon>Ascomycota</taxon>
        <taxon>Pezizomycotina</taxon>
        <taxon>Eurotiomycetes</taxon>
        <taxon>Eurotiomycetidae</taxon>
        <taxon>Eurotiales</taxon>
        <taxon>Aspergillaceae</taxon>
        <taxon>Penicillium</taxon>
    </lineage>
</organism>
<accession>K9FUD8</accession>
<dbReference type="KEGG" id="pdp:PDIP_79480"/>
<dbReference type="EMBL" id="AKCU01000481">
    <property type="protein sequence ID" value="EKV06323.1"/>
    <property type="molecule type" value="Genomic_DNA"/>
</dbReference>
<sequence>MMLQYASEVPLIVPFFELNWGRRNVAFSRAVSSIIRSVRSQGNRRGGKNGFRWD</sequence>
<evidence type="ECO:0000313" key="2">
    <source>
        <dbReference type="Proteomes" id="UP000009886"/>
    </source>
</evidence>
<dbReference type="VEuPathDB" id="FungiDB:PDIP_79480"/>
<dbReference type="AlphaFoldDB" id="K9FUD8"/>
<proteinExistence type="predicted"/>
<gene>
    <name evidence="1" type="ORF">PDIP_79480</name>
</gene>
<comment type="caution">
    <text evidence="1">The sequence shown here is derived from an EMBL/GenBank/DDBJ whole genome shotgun (WGS) entry which is preliminary data.</text>
</comment>